<dbReference type="Pfam" id="PF00012">
    <property type="entry name" value="HSP70"/>
    <property type="match status" value="1"/>
</dbReference>
<evidence type="ECO:0000256" key="2">
    <source>
        <dbReference type="ARBA" id="ARBA00022840"/>
    </source>
</evidence>
<feature type="region of interest" description="Disordered" evidence="3">
    <location>
        <begin position="1"/>
        <end position="49"/>
    </location>
</feature>
<evidence type="ECO:0000256" key="3">
    <source>
        <dbReference type="SAM" id="MobiDB-lite"/>
    </source>
</evidence>
<dbReference type="InterPro" id="IPR043129">
    <property type="entry name" value="ATPase_NBD"/>
</dbReference>
<organism evidence="4 5">
    <name type="scientific">Rubus argutus</name>
    <name type="common">Southern blackberry</name>
    <dbReference type="NCBI Taxonomy" id="59490"/>
    <lineage>
        <taxon>Eukaryota</taxon>
        <taxon>Viridiplantae</taxon>
        <taxon>Streptophyta</taxon>
        <taxon>Embryophyta</taxon>
        <taxon>Tracheophyta</taxon>
        <taxon>Spermatophyta</taxon>
        <taxon>Magnoliopsida</taxon>
        <taxon>eudicotyledons</taxon>
        <taxon>Gunneridae</taxon>
        <taxon>Pentapetalae</taxon>
        <taxon>rosids</taxon>
        <taxon>fabids</taxon>
        <taxon>Rosales</taxon>
        <taxon>Rosaceae</taxon>
        <taxon>Rosoideae</taxon>
        <taxon>Rosoideae incertae sedis</taxon>
        <taxon>Rubus</taxon>
    </lineage>
</organism>
<evidence type="ECO:0000313" key="4">
    <source>
        <dbReference type="EMBL" id="KAK9931637.1"/>
    </source>
</evidence>
<dbReference type="SUPFAM" id="SSF53067">
    <property type="entry name" value="Actin-like ATPase domain"/>
    <property type="match status" value="1"/>
</dbReference>
<keyword evidence="5" id="KW-1185">Reference proteome</keyword>
<evidence type="ECO:0000313" key="5">
    <source>
        <dbReference type="Proteomes" id="UP001457282"/>
    </source>
</evidence>
<proteinExistence type="predicted"/>
<dbReference type="Gene3D" id="3.30.30.30">
    <property type="match status" value="1"/>
</dbReference>
<protein>
    <submittedName>
        <fullName evidence="4">Uncharacterized protein</fullName>
    </submittedName>
</protein>
<name>A0AAW1X7D9_RUBAR</name>
<dbReference type="GO" id="GO:0005524">
    <property type="term" value="F:ATP binding"/>
    <property type="evidence" value="ECO:0007669"/>
    <property type="project" value="UniProtKB-KW"/>
</dbReference>
<dbReference type="Proteomes" id="UP001457282">
    <property type="component" value="Unassembled WGS sequence"/>
</dbReference>
<dbReference type="PANTHER" id="PTHR19375">
    <property type="entry name" value="HEAT SHOCK PROTEIN 70KDA"/>
    <property type="match status" value="1"/>
</dbReference>
<keyword evidence="1" id="KW-0547">Nucleotide-binding</keyword>
<sequence length="215" mass="23817">MKCQSHQPPPILNCKPQSLTLDPKAPQASFHTSPPRTTPPSLPLSPVVKPNSISENIKPKFHSPTTLSTQAITKKGYVGVGQHDCVEPDANDHGNRTMPYFVAFTDTDAANNQFTMNPINTVSDANRLISRRFSDSYVQGAVNLWSFKVFHGPCDKPMIIATYKGEEKQFATEEISSAILIKMREIQVILEGSKIGKGHELDHCFTGVDKRVRDN</sequence>
<gene>
    <name evidence="4" type="ORF">M0R45_018908</name>
</gene>
<dbReference type="InterPro" id="IPR013126">
    <property type="entry name" value="Hsp_70_fam"/>
</dbReference>
<dbReference type="FunFam" id="3.30.30.30:FF:000001">
    <property type="entry name" value="heat shock 70 kDa protein-like"/>
    <property type="match status" value="1"/>
</dbReference>
<dbReference type="GO" id="GO:0140662">
    <property type="term" value="F:ATP-dependent protein folding chaperone"/>
    <property type="evidence" value="ECO:0007669"/>
    <property type="project" value="InterPro"/>
</dbReference>
<dbReference type="EMBL" id="JBEDUW010000004">
    <property type="protein sequence ID" value="KAK9931637.1"/>
    <property type="molecule type" value="Genomic_DNA"/>
</dbReference>
<reference evidence="4 5" key="1">
    <citation type="journal article" date="2023" name="G3 (Bethesda)">
        <title>A chromosome-length genome assembly and annotation of blackberry (Rubus argutus, cv. 'Hillquist').</title>
        <authorList>
            <person name="Bruna T."/>
            <person name="Aryal R."/>
            <person name="Dudchenko O."/>
            <person name="Sargent D.J."/>
            <person name="Mead D."/>
            <person name="Buti M."/>
            <person name="Cavallini A."/>
            <person name="Hytonen T."/>
            <person name="Andres J."/>
            <person name="Pham M."/>
            <person name="Weisz D."/>
            <person name="Mascagni F."/>
            <person name="Usai G."/>
            <person name="Natali L."/>
            <person name="Bassil N."/>
            <person name="Fernandez G.E."/>
            <person name="Lomsadze A."/>
            <person name="Armour M."/>
            <person name="Olukolu B."/>
            <person name="Poorten T."/>
            <person name="Britton C."/>
            <person name="Davik J."/>
            <person name="Ashrafi H."/>
            <person name="Aiden E.L."/>
            <person name="Borodovsky M."/>
            <person name="Worthington M."/>
        </authorList>
    </citation>
    <scope>NUCLEOTIDE SEQUENCE [LARGE SCALE GENOMIC DNA]</scope>
    <source>
        <strain evidence="4">PI 553951</strain>
    </source>
</reference>
<dbReference type="Gene3D" id="3.30.420.40">
    <property type="match status" value="1"/>
</dbReference>
<accession>A0AAW1X7D9</accession>
<comment type="caution">
    <text evidence="4">The sequence shown here is derived from an EMBL/GenBank/DDBJ whole genome shotgun (WGS) entry which is preliminary data.</text>
</comment>
<dbReference type="AlphaFoldDB" id="A0AAW1X7D9"/>
<evidence type="ECO:0000256" key="1">
    <source>
        <dbReference type="ARBA" id="ARBA00022741"/>
    </source>
</evidence>
<keyword evidence="2" id="KW-0067">ATP-binding</keyword>